<dbReference type="GO" id="GO:0016301">
    <property type="term" value="F:kinase activity"/>
    <property type="evidence" value="ECO:0007669"/>
    <property type="project" value="UniProtKB-KW"/>
</dbReference>
<evidence type="ECO:0000256" key="2">
    <source>
        <dbReference type="ARBA" id="ARBA00022741"/>
    </source>
</evidence>
<dbReference type="GO" id="GO:0005524">
    <property type="term" value="F:ATP binding"/>
    <property type="evidence" value="ECO:0007669"/>
    <property type="project" value="UniProtKB-KW"/>
</dbReference>
<dbReference type="InterPro" id="IPR006282">
    <property type="entry name" value="Thi_PPkinase"/>
</dbReference>
<dbReference type="Pfam" id="PF04265">
    <property type="entry name" value="TPK_B1_binding"/>
    <property type="match status" value="1"/>
</dbReference>
<keyword evidence="3 7" id="KW-0418">Kinase</keyword>
<dbReference type="Proteomes" id="UP000219252">
    <property type="component" value="Unassembled WGS sequence"/>
</dbReference>
<dbReference type="AlphaFoldDB" id="A0A285U0F0"/>
<dbReference type="InterPro" id="IPR007371">
    <property type="entry name" value="TPK_catalytic"/>
</dbReference>
<evidence type="ECO:0000256" key="5">
    <source>
        <dbReference type="NCBIfam" id="TIGR01378"/>
    </source>
</evidence>
<feature type="domain" description="Thiamin pyrophosphokinase thiamin-binding" evidence="6">
    <location>
        <begin position="145"/>
        <end position="211"/>
    </location>
</feature>
<evidence type="ECO:0000259" key="6">
    <source>
        <dbReference type="SMART" id="SM00983"/>
    </source>
</evidence>
<gene>
    <name evidence="7" type="ORF">SAMN05877842_101428</name>
</gene>
<dbReference type="GO" id="GO:0006772">
    <property type="term" value="P:thiamine metabolic process"/>
    <property type="evidence" value="ECO:0007669"/>
    <property type="project" value="UniProtKB-UniRule"/>
</dbReference>
<dbReference type="SUPFAM" id="SSF63999">
    <property type="entry name" value="Thiamin pyrophosphokinase, catalytic domain"/>
    <property type="match status" value="1"/>
</dbReference>
<dbReference type="InterPro" id="IPR007373">
    <property type="entry name" value="Thiamin_PyroPKinase_B1-bd"/>
</dbReference>
<dbReference type="Pfam" id="PF04263">
    <property type="entry name" value="TPK_catalytic"/>
    <property type="match status" value="1"/>
</dbReference>
<evidence type="ECO:0000313" key="8">
    <source>
        <dbReference type="Proteomes" id="UP000219252"/>
    </source>
</evidence>
<evidence type="ECO:0000313" key="7">
    <source>
        <dbReference type="EMBL" id="SOC35440.1"/>
    </source>
</evidence>
<dbReference type="InterPro" id="IPR036371">
    <property type="entry name" value="TPK_B1-bd_sf"/>
</dbReference>
<dbReference type="InterPro" id="IPR053149">
    <property type="entry name" value="TPK"/>
</dbReference>
<dbReference type="Gene3D" id="3.40.50.10240">
    <property type="entry name" value="Thiamin pyrophosphokinase, catalytic domain"/>
    <property type="match status" value="1"/>
</dbReference>
<reference evidence="8" key="1">
    <citation type="submission" date="2017-08" db="EMBL/GenBank/DDBJ databases">
        <authorList>
            <person name="Varghese N."/>
            <person name="Submissions S."/>
        </authorList>
    </citation>
    <scope>NUCLEOTIDE SEQUENCE [LARGE SCALE GENOMIC DNA]</scope>
    <source>
        <strain evidence="8">JC23</strain>
    </source>
</reference>
<dbReference type="NCBIfam" id="TIGR01378">
    <property type="entry name" value="thi_PPkinase"/>
    <property type="match status" value="1"/>
</dbReference>
<organism evidence="7 8">
    <name type="scientific">Ureibacillus acetophenoni</name>
    <dbReference type="NCBI Taxonomy" id="614649"/>
    <lineage>
        <taxon>Bacteria</taxon>
        <taxon>Bacillati</taxon>
        <taxon>Bacillota</taxon>
        <taxon>Bacilli</taxon>
        <taxon>Bacillales</taxon>
        <taxon>Caryophanaceae</taxon>
        <taxon>Ureibacillus</taxon>
    </lineage>
</organism>
<evidence type="ECO:0000256" key="1">
    <source>
        <dbReference type="ARBA" id="ARBA00022679"/>
    </source>
</evidence>
<dbReference type="PANTHER" id="PTHR41299:SF1">
    <property type="entry name" value="THIAMINE PYROPHOSPHOKINASE"/>
    <property type="match status" value="1"/>
</dbReference>
<keyword evidence="4" id="KW-0067">ATP-binding</keyword>
<dbReference type="EC" id="2.7.6.2" evidence="5"/>
<dbReference type="RefSeq" id="WP_097147966.1">
    <property type="nucleotide sequence ID" value="NZ_OBQC01000001.1"/>
</dbReference>
<dbReference type="InterPro" id="IPR036759">
    <property type="entry name" value="TPK_catalytic_sf"/>
</dbReference>
<dbReference type="CDD" id="cd07995">
    <property type="entry name" value="TPK"/>
    <property type="match status" value="1"/>
</dbReference>
<accession>A0A285U0F0</accession>
<evidence type="ECO:0000256" key="3">
    <source>
        <dbReference type="ARBA" id="ARBA00022777"/>
    </source>
</evidence>
<dbReference type="GO" id="GO:0004788">
    <property type="term" value="F:thiamine diphosphokinase activity"/>
    <property type="evidence" value="ECO:0007669"/>
    <property type="project" value="UniProtKB-UniRule"/>
</dbReference>
<keyword evidence="2" id="KW-0547">Nucleotide-binding</keyword>
<keyword evidence="1" id="KW-0808">Transferase</keyword>
<dbReference type="GO" id="GO:0009229">
    <property type="term" value="P:thiamine diphosphate biosynthetic process"/>
    <property type="evidence" value="ECO:0007669"/>
    <property type="project" value="InterPro"/>
</dbReference>
<proteinExistence type="predicted"/>
<protein>
    <recommendedName>
        <fullName evidence="5">Thiamine diphosphokinase</fullName>
        <ecNumber evidence="5">2.7.6.2</ecNumber>
    </recommendedName>
</protein>
<sequence length="217" mass="24515">MTTVIVCAGGPKQDLPSLKTYASSTDAIFIGADRGSIYLLNQGIVPEEIVGDFDSLSEEVWIRVSNCVRKIDRVQAEKNDTDTDLALEKALNYKPTEIIVTGVTGGRLDHFESALRTIYRVQSRNLHIRMKIVNEKNEIQFLFPGKHPILKDDRYQYLSFFAYEQNVKDVTLRGVKYETTNEIIELGTSRFTSNELNSIEGYISFSSGICLMIRSSD</sequence>
<name>A0A285U0F0_9BACL</name>
<keyword evidence="8" id="KW-1185">Reference proteome</keyword>
<dbReference type="GO" id="GO:0030975">
    <property type="term" value="F:thiamine binding"/>
    <property type="evidence" value="ECO:0007669"/>
    <property type="project" value="InterPro"/>
</dbReference>
<evidence type="ECO:0000256" key="4">
    <source>
        <dbReference type="ARBA" id="ARBA00022840"/>
    </source>
</evidence>
<dbReference type="SUPFAM" id="SSF63862">
    <property type="entry name" value="Thiamin pyrophosphokinase, substrate-binding domain"/>
    <property type="match status" value="1"/>
</dbReference>
<dbReference type="SMART" id="SM00983">
    <property type="entry name" value="TPK_B1_binding"/>
    <property type="match status" value="1"/>
</dbReference>
<dbReference type="OrthoDB" id="9804377at2"/>
<dbReference type="EMBL" id="OBQC01000001">
    <property type="protein sequence ID" value="SOC35440.1"/>
    <property type="molecule type" value="Genomic_DNA"/>
</dbReference>
<dbReference type="PANTHER" id="PTHR41299">
    <property type="entry name" value="THIAMINE PYROPHOSPHOKINASE"/>
    <property type="match status" value="1"/>
</dbReference>